<evidence type="ECO:0000256" key="1">
    <source>
        <dbReference type="ARBA" id="ARBA00037217"/>
    </source>
</evidence>
<dbReference type="Proteomes" id="UP000019849">
    <property type="component" value="Unassembled WGS sequence"/>
</dbReference>
<dbReference type="HOGENOM" id="CLU_019327_0_1_5"/>
<dbReference type="EMBL" id="JENY01000016">
    <property type="protein sequence ID" value="EXL06692.1"/>
    <property type="molecule type" value="Genomic_DNA"/>
</dbReference>
<sequence>MEEFDAIIIGAGHNGLITQAYLSRSGLRTISLESAPVAGGGLSTIEDPNFPGFFHNTHAFYHRGITNMPWFKDLDLERHGVDYIGADLYASLISRNGSVIQWWTDFEQTYKSFAALDRDDADTLRKWRDSFVPISRDILSVEARTAPIPADVRLRELEKTPEGRLLIEVSSRSPFEFVTQEFKHPQIQAALLFINGMREVDLRASGFGHHIASLFASPARVQTPRGGATALAKGLVRAVESHGGVVRTNAQVTRILIENNQAVGVELADGSQLRARKLVASSLNPHLTFLDLVGADRLPQDVAEKVQGFKYNVLGPLFSLHLNLSEAPVYRVSDEHPDVQRSLTVIMGIDNVATFLDIVRAHDEGRPGPQVLWGGTPTAFDPSQAPTGKHTAFMWEKTPYALHGDPNNWLAEREKHAQRMFDMWASYAPNLRAATISSFSQSPRDVALNNPNMREADVLMGAFTNGQIGINRPFEGAGKYRTFVNRLYLCGSASHPGGNITGLPGFIAAQEILNDRMEV</sequence>
<gene>
    <name evidence="5" type="ORF">BG36_06490</name>
</gene>
<evidence type="ECO:0000259" key="4">
    <source>
        <dbReference type="Pfam" id="PF01593"/>
    </source>
</evidence>
<dbReference type="Gene3D" id="3.50.50.60">
    <property type="entry name" value="FAD/NAD(P)-binding domain"/>
    <property type="match status" value="2"/>
</dbReference>
<dbReference type="eggNOG" id="COG1233">
    <property type="taxonomic scope" value="Bacteria"/>
</dbReference>
<evidence type="ECO:0000256" key="3">
    <source>
        <dbReference type="ARBA" id="ARBA00040298"/>
    </source>
</evidence>
<accession>A0A011TRH4</accession>
<evidence type="ECO:0000313" key="5">
    <source>
        <dbReference type="EMBL" id="EXL06692.1"/>
    </source>
</evidence>
<organism evidence="5 6">
    <name type="scientific">Aquamicrobium defluvii</name>
    <dbReference type="NCBI Taxonomy" id="69279"/>
    <lineage>
        <taxon>Bacteria</taxon>
        <taxon>Pseudomonadati</taxon>
        <taxon>Pseudomonadota</taxon>
        <taxon>Alphaproteobacteria</taxon>
        <taxon>Hyphomicrobiales</taxon>
        <taxon>Phyllobacteriaceae</taxon>
        <taxon>Aquamicrobium</taxon>
    </lineage>
</organism>
<dbReference type="PANTHER" id="PTHR10668">
    <property type="entry name" value="PHYTOENE DEHYDROGENASE"/>
    <property type="match status" value="1"/>
</dbReference>
<reference evidence="5 6" key="1">
    <citation type="submission" date="2014-02" db="EMBL/GenBank/DDBJ databases">
        <title>Aquamicrobium defluvii Genome sequencing.</title>
        <authorList>
            <person name="Wang X."/>
        </authorList>
    </citation>
    <scope>NUCLEOTIDE SEQUENCE [LARGE SCALE GENOMIC DNA]</scope>
    <source>
        <strain evidence="5 6">W13Z1</strain>
    </source>
</reference>
<dbReference type="PRINTS" id="PR00469">
    <property type="entry name" value="PNDRDTASEII"/>
</dbReference>
<dbReference type="STRING" id="69279.BG36_06490"/>
<dbReference type="Pfam" id="PF01593">
    <property type="entry name" value="Amino_oxidase"/>
    <property type="match status" value="1"/>
</dbReference>
<comment type="subunit">
    <text evidence="2">Interacts with COX5B; this interaction may contribute to localize PYROXD2 to the inner face of the inner mitochondrial membrane.</text>
</comment>
<dbReference type="PATRIC" id="fig|69279.3.peg.2683"/>
<dbReference type="RefSeq" id="WP_036993404.1">
    <property type="nucleotide sequence ID" value="NZ_KK073889.1"/>
</dbReference>
<evidence type="ECO:0000313" key="6">
    <source>
        <dbReference type="Proteomes" id="UP000019849"/>
    </source>
</evidence>
<dbReference type="AlphaFoldDB" id="A0A011TRH4"/>
<name>A0A011TRH4_9HYPH</name>
<proteinExistence type="predicted"/>
<comment type="caution">
    <text evidence="5">The sequence shown here is derived from an EMBL/GenBank/DDBJ whole genome shotgun (WGS) entry which is preliminary data.</text>
</comment>
<dbReference type="InterPro" id="IPR002937">
    <property type="entry name" value="Amino_oxidase"/>
</dbReference>
<evidence type="ECO:0000256" key="2">
    <source>
        <dbReference type="ARBA" id="ARBA00038825"/>
    </source>
</evidence>
<dbReference type="PANTHER" id="PTHR10668:SF103">
    <property type="entry name" value="PYRIDINE NUCLEOTIDE-DISULFIDE OXIDOREDUCTASE DOMAIN-CONTAINING PROTEIN 2"/>
    <property type="match status" value="1"/>
</dbReference>
<protein>
    <recommendedName>
        <fullName evidence="3">Pyridine nucleotide-disulfide oxidoreductase domain-containing protein 2</fullName>
    </recommendedName>
</protein>
<feature type="domain" description="Amine oxidase" evidence="4">
    <location>
        <begin position="16"/>
        <end position="330"/>
    </location>
</feature>
<comment type="function">
    <text evidence="1">Probable oxidoreductase that may play a role as regulator of mitochondrial function.</text>
</comment>
<dbReference type="GO" id="GO:0016491">
    <property type="term" value="F:oxidoreductase activity"/>
    <property type="evidence" value="ECO:0007669"/>
    <property type="project" value="InterPro"/>
</dbReference>
<dbReference type="SUPFAM" id="SSF51905">
    <property type="entry name" value="FAD/NAD(P)-binding domain"/>
    <property type="match status" value="1"/>
</dbReference>
<dbReference type="InterPro" id="IPR036188">
    <property type="entry name" value="FAD/NAD-bd_sf"/>
</dbReference>